<reference evidence="2 3" key="1">
    <citation type="submission" date="2021-08" db="EMBL/GenBank/DDBJ databases">
        <title>Draft Genome Sequence of Phanerochaete sordida strain YK-624.</title>
        <authorList>
            <person name="Mori T."/>
            <person name="Dohra H."/>
            <person name="Suzuki T."/>
            <person name="Kawagishi H."/>
            <person name="Hirai H."/>
        </authorList>
    </citation>
    <scope>NUCLEOTIDE SEQUENCE [LARGE SCALE GENOMIC DNA]</scope>
    <source>
        <strain evidence="2 3">YK-624</strain>
    </source>
</reference>
<dbReference type="Gene3D" id="2.60.270.50">
    <property type="match status" value="1"/>
</dbReference>
<keyword evidence="3" id="KW-1185">Reference proteome</keyword>
<organism evidence="2 3">
    <name type="scientific">Phanerochaete sordida</name>
    <dbReference type="NCBI Taxonomy" id="48140"/>
    <lineage>
        <taxon>Eukaryota</taxon>
        <taxon>Fungi</taxon>
        <taxon>Dikarya</taxon>
        <taxon>Basidiomycota</taxon>
        <taxon>Agaricomycotina</taxon>
        <taxon>Agaricomycetes</taxon>
        <taxon>Polyporales</taxon>
        <taxon>Phanerochaetaceae</taxon>
        <taxon>Phanerochaete</taxon>
    </lineage>
</organism>
<feature type="region of interest" description="Disordered" evidence="1">
    <location>
        <begin position="1"/>
        <end position="20"/>
    </location>
</feature>
<sequence length="111" mass="11665">MADFSSTITVKNGYSSSPLSRISYRASQGSWITPPRSEVGPAESDVFKLGASNNVSEGEATYRTTSGAQFKVYFRCGSNGNTVAVTPPQFASAQFNASGTPLAGTTQVLEN</sequence>
<comment type="caution">
    <text evidence="2">The sequence shown here is derived from an EMBL/GenBank/DDBJ whole genome shotgun (WGS) entry which is preliminary data.</text>
</comment>
<dbReference type="EMBL" id="BPQB01000118">
    <property type="protein sequence ID" value="GJE99729.1"/>
    <property type="molecule type" value="Genomic_DNA"/>
</dbReference>
<accession>A0A9P3LMI3</accession>
<evidence type="ECO:0000313" key="2">
    <source>
        <dbReference type="EMBL" id="GJE99729.1"/>
    </source>
</evidence>
<dbReference type="Proteomes" id="UP000703269">
    <property type="component" value="Unassembled WGS sequence"/>
</dbReference>
<protein>
    <submittedName>
        <fullName evidence="2">Uncharacterized protein</fullName>
    </submittedName>
</protein>
<name>A0A9P3LMI3_9APHY</name>
<evidence type="ECO:0000256" key="1">
    <source>
        <dbReference type="SAM" id="MobiDB-lite"/>
    </source>
</evidence>
<dbReference type="AlphaFoldDB" id="A0A9P3LMI3"/>
<gene>
    <name evidence="2" type="ORF">PsYK624_160000</name>
</gene>
<evidence type="ECO:0000313" key="3">
    <source>
        <dbReference type="Proteomes" id="UP000703269"/>
    </source>
</evidence>
<proteinExistence type="predicted"/>